<proteinExistence type="predicted"/>
<keyword evidence="3" id="KW-1185">Reference proteome</keyword>
<evidence type="ECO:0000256" key="1">
    <source>
        <dbReference type="SAM" id="MobiDB-lite"/>
    </source>
</evidence>
<feature type="compositionally biased region" description="Low complexity" evidence="1">
    <location>
        <begin position="75"/>
        <end position="87"/>
    </location>
</feature>
<accession>A0A2P4XH33</accession>
<dbReference type="OrthoDB" id="10539080at2759"/>
<feature type="region of interest" description="Disordered" evidence="1">
    <location>
        <begin position="1"/>
        <end position="25"/>
    </location>
</feature>
<protein>
    <submittedName>
        <fullName evidence="2">Uncharacterized protein</fullName>
    </submittedName>
</protein>
<evidence type="ECO:0000313" key="2">
    <source>
        <dbReference type="EMBL" id="POM64851.1"/>
    </source>
</evidence>
<organism evidence="2 3">
    <name type="scientific">Phytophthora palmivora</name>
    <dbReference type="NCBI Taxonomy" id="4796"/>
    <lineage>
        <taxon>Eukaryota</taxon>
        <taxon>Sar</taxon>
        <taxon>Stramenopiles</taxon>
        <taxon>Oomycota</taxon>
        <taxon>Peronosporomycetes</taxon>
        <taxon>Peronosporales</taxon>
        <taxon>Peronosporaceae</taxon>
        <taxon>Phytophthora</taxon>
    </lineage>
</organism>
<comment type="caution">
    <text evidence="2">The sequence shown here is derived from an EMBL/GenBank/DDBJ whole genome shotgun (WGS) entry which is preliminary data.</text>
</comment>
<gene>
    <name evidence="2" type="ORF">PHPALM_19571</name>
</gene>
<dbReference type="AlphaFoldDB" id="A0A2P4XH33"/>
<feature type="region of interest" description="Disordered" evidence="1">
    <location>
        <begin position="48"/>
        <end position="87"/>
    </location>
</feature>
<dbReference type="Proteomes" id="UP000237271">
    <property type="component" value="Unassembled WGS sequence"/>
</dbReference>
<evidence type="ECO:0000313" key="3">
    <source>
        <dbReference type="Proteomes" id="UP000237271"/>
    </source>
</evidence>
<reference evidence="2 3" key="1">
    <citation type="journal article" date="2017" name="Genome Biol. Evol.">
        <title>Phytophthora megakarya and P. palmivora, closely related causal agents of cacao black pod rot, underwent increases in genome sizes and gene numbers by different mechanisms.</title>
        <authorList>
            <person name="Ali S.S."/>
            <person name="Shao J."/>
            <person name="Lary D.J."/>
            <person name="Kronmiller B."/>
            <person name="Shen D."/>
            <person name="Strem M.D."/>
            <person name="Amoako-Attah I."/>
            <person name="Akrofi A.Y."/>
            <person name="Begoude B.A."/>
            <person name="Ten Hoopen G.M."/>
            <person name="Coulibaly K."/>
            <person name="Kebe B.I."/>
            <person name="Melnick R.L."/>
            <person name="Guiltinan M.J."/>
            <person name="Tyler B.M."/>
            <person name="Meinhardt L.W."/>
            <person name="Bailey B.A."/>
        </authorList>
    </citation>
    <scope>NUCLEOTIDE SEQUENCE [LARGE SCALE GENOMIC DNA]</scope>
    <source>
        <strain evidence="3">sbr112.9</strain>
    </source>
</reference>
<sequence length="87" mass="8920">MEGDDRAELTIDVPGPQPESPSTRSVCGLNGHRRLLWAGSFTTQSAGATAWGLTSGDGDVTMASASPGRDRPVAGMTPETTEGTETG</sequence>
<name>A0A2P4XH33_9STRA</name>
<dbReference type="EMBL" id="NCKW01011048">
    <property type="protein sequence ID" value="POM64851.1"/>
    <property type="molecule type" value="Genomic_DNA"/>
</dbReference>